<dbReference type="AlphaFoldDB" id="A0AAI8Z5L7"/>
<organism evidence="2 3">
    <name type="scientific">Lecanosticta acicola</name>
    <dbReference type="NCBI Taxonomy" id="111012"/>
    <lineage>
        <taxon>Eukaryota</taxon>
        <taxon>Fungi</taxon>
        <taxon>Dikarya</taxon>
        <taxon>Ascomycota</taxon>
        <taxon>Pezizomycotina</taxon>
        <taxon>Dothideomycetes</taxon>
        <taxon>Dothideomycetidae</taxon>
        <taxon>Mycosphaerellales</taxon>
        <taxon>Mycosphaerellaceae</taxon>
        <taxon>Lecanosticta</taxon>
    </lineage>
</organism>
<comment type="caution">
    <text evidence="2">The sequence shown here is derived from an EMBL/GenBank/DDBJ whole genome shotgun (WGS) entry which is preliminary data.</text>
</comment>
<protein>
    <submittedName>
        <fullName evidence="2">Uncharacterized protein</fullName>
    </submittedName>
</protein>
<sequence length="172" mass="18813">MATADQIHAATLAAIAAQMDDGTYKGNPPLEKSIAEGEAMEAWKDIVYGFGETGTYVGMIANAPEAAPMSYSLLTQAMEPPVPEYATKNQEEMRIPLAVSNAKNAVMKAEQGAKSHEAGSGRRTLPGSHTTMEWERECRRCTRNTPSGEHRLDRPMSRMSRKVSTCDRLPLQ</sequence>
<evidence type="ECO:0000313" key="3">
    <source>
        <dbReference type="Proteomes" id="UP001296104"/>
    </source>
</evidence>
<dbReference type="Proteomes" id="UP001296104">
    <property type="component" value="Unassembled WGS sequence"/>
</dbReference>
<proteinExistence type="predicted"/>
<dbReference type="EMBL" id="CAVMBE010000073">
    <property type="protein sequence ID" value="CAK4032911.1"/>
    <property type="molecule type" value="Genomic_DNA"/>
</dbReference>
<feature type="compositionally biased region" description="Basic and acidic residues" evidence="1">
    <location>
        <begin position="111"/>
        <end position="120"/>
    </location>
</feature>
<gene>
    <name evidence="2" type="ORF">LECACI_7A008069</name>
</gene>
<feature type="region of interest" description="Disordered" evidence="1">
    <location>
        <begin position="111"/>
        <end position="172"/>
    </location>
</feature>
<accession>A0AAI8Z5L7</accession>
<reference evidence="2" key="1">
    <citation type="submission" date="2023-11" db="EMBL/GenBank/DDBJ databases">
        <authorList>
            <person name="Alioto T."/>
            <person name="Alioto T."/>
            <person name="Gomez Garrido J."/>
        </authorList>
    </citation>
    <scope>NUCLEOTIDE SEQUENCE</scope>
</reference>
<keyword evidence="3" id="KW-1185">Reference proteome</keyword>
<name>A0AAI8Z5L7_9PEZI</name>
<evidence type="ECO:0000313" key="2">
    <source>
        <dbReference type="EMBL" id="CAK4032911.1"/>
    </source>
</evidence>
<evidence type="ECO:0000256" key="1">
    <source>
        <dbReference type="SAM" id="MobiDB-lite"/>
    </source>
</evidence>